<dbReference type="SUPFAM" id="SSF47413">
    <property type="entry name" value="lambda repressor-like DNA-binding domains"/>
    <property type="match status" value="1"/>
</dbReference>
<dbReference type="InterPro" id="IPR013762">
    <property type="entry name" value="Integrase-like_cat_sf"/>
</dbReference>
<dbReference type="CDD" id="cd01392">
    <property type="entry name" value="HTH_LacI"/>
    <property type="match status" value="1"/>
</dbReference>
<evidence type="ECO:0000256" key="2">
    <source>
        <dbReference type="ARBA" id="ARBA00023125"/>
    </source>
</evidence>
<dbReference type="RefSeq" id="WP_139670572.1">
    <property type="nucleotide sequence ID" value="NZ_VDLY02000013.1"/>
</dbReference>
<dbReference type="OrthoDB" id="4529782at2"/>
<dbReference type="SMART" id="SM00354">
    <property type="entry name" value="HTH_LACI"/>
    <property type="match status" value="1"/>
</dbReference>
<keyword evidence="1" id="KW-0805">Transcription regulation</keyword>
<evidence type="ECO:0000256" key="3">
    <source>
        <dbReference type="ARBA" id="ARBA00023163"/>
    </source>
</evidence>
<dbReference type="Pfam" id="PF00356">
    <property type="entry name" value="LacI"/>
    <property type="match status" value="1"/>
</dbReference>
<dbReference type="PANTHER" id="PTHR30146">
    <property type="entry name" value="LACI-RELATED TRANSCRIPTIONAL REPRESSOR"/>
    <property type="match status" value="1"/>
</dbReference>
<dbReference type="InterPro" id="IPR010998">
    <property type="entry name" value="Integrase_recombinase_N"/>
</dbReference>
<dbReference type="InterPro" id="IPR010982">
    <property type="entry name" value="Lambda_DNA-bd_dom_sf"/>
</dbReference>
<protein>
    <submittedName>
        <fullName evidence="6">LacI family DNA-binding transcriptional regulator</fullName>
    </submittedName>
</protein>
<dbReference type="Proteomes" id="UP000314251">
    <property type="component" value="Unassembled WGS sequence"/>
</dbReference>
<dbReference type="Gene3D" id="1.10.260.40">
    <property type="entry name" value="lambda repressor-like DNA-binding domains"/>
    <property type="match status" value="1"/>
</dbReference>
<dbReference type="GO" id="GO:0006310">
    <property type="term" value="P:DNA recombination"/>
    <property type="evidence" value="ECO:0007669"/>
    <property type="project" value="UniProtKB-KW"/>
</dbReference>
<gene>
    <name evidence="6" type="ORF">FH607_020180</name>
</gene>
<sequence>MAGAEGRRGRDGRLYYRARYERPDGQKGTVLGTDGKAIRYPTKASALKAARAAEDEVDAAAGRGRWVAPEKSRVTLNEHIYGRDGAGGWLTAQELAASSGQSYAHHIKRAISEFGDTALGDLTRTAIDAWERSEAAAGSASSAATYRRVLHVALEDAVEAGLIAANPAKRRRNRGRRAGRSTARGPERRITDALGLLLAAERAALLAGRDDEFVETILAGYTGMRWGEIVGLEPQFVRDDSIRIEWQLYELDSGALVRCPPKDDSYRDIDAPRWLTGLIRDHVARISPTPCPCHGIRYVYRGGAARTGRAGPTMADVARAAGVSVGTVSNVINRPHMVADATLARVEAAMSELGYVRGGTPQGTAAHWRRSGHAAWIWTPAVSGWYPKRGPAAPHPVPILAEPWPGVPARGRGAAGRATAGWVPISTGMTRHGRRHAHRTVLEEIGTPKVLMDERMGHSDSSVSARYAHVTPAMRRRLVVGLTEVWEESLAARRAMHPRSPVAVLDRLLG</sequence>
<keyword evidence="4" id="KW-0233">DNA recombination</keyword>
<dbReference type="EMBL" id="VDLY02000013">
    <property type="protein sequence ID" value="KAB8162957.1"/>
    <property type="molecule type" value="Genomic_DNA"/>
</dbReference>
<dbReference type="PROSITE" id="PS50932">
    <property type="entry name" value="HTH_LACI_2"/>
    <property type="match status" value="1"/>
</dbReference>
<dbReference type="GO" id="GO:0000976">
    <property type="term" value="F:transcription cis-regulatory region binding"/>
    <property type="evidence" value="ECO:0007669"/>
    <property type="project" value="TreeGrafter"/>
</dbReference>
<name>A0A5N6A2F2_9ACTN</name>
<keyword evidence="3" id="KW-0804">Transcription</keyword>
<comment type="caution">
    <text evidence="6">The sequence shown here is derived from an EMBL/GenBank/DDBJ whole genome shotgun (WGS) entry which is preliminary data.</text>
</comment>
<dbReference type="Gene3D" id="1.10.443.10">
    <property type="entry name" value="Intergrase catalytic core"/>
    <property type="match status" value="1"/>
</dbReference>
<dbReference type="AlphaFoldDB" id="A0A5N6A2F2"/>
<dbReference type="GO" id="GO:0015074">
    <property type="term" value="P:DNA integration"/>
    <property type="evidence" value="ECO:0007669"/>
    <property type="project" value="InterPro"/>
</dbReference>
<dbReference type="GO" id="GO:0003700">
    <property type="term" value="F:DNA-binding transcription factor activity"/>
    <property type="evidence" value="ECO:0007669"/>
    <property type="project" value="TreeGrafter"/>
</dbReference>
<evidence type="ECO:0000256" key="4">
    <source>
        <dbReference type="ARBA" id="ARBA00023172"/>
    </source>
</evidence>
<reference evidence="6" key="1">
    <citation type="submission" date="2019-10" db="EMBL/GenBank/DDBJ databases">
        <title>Nonomuraea sp. nov., isolated from Phyllanthus amarus.</title>
        <authorList>
            <person name="Klykleung N."/>
            <person name="Tanasupawat S."/>
        </authorList>
    </citation>
    <scope>NUCLEOTIDE SEQUENCE [LARGE SCALE GENOMIC DNA]</scope>
    <source>
        <strain evidence="6">3MP-10</strain>
    </source>
</reference>
<evidence type="ECO:0000259" key="5">
    <source>
        <dbReference type="PROSITE" id="PS50932"/>
    </source>
</evidence>
<dbReference type="SUPFAM" id="SSF56349">
    <property type="entry name" value="DNA breaking-rejoining enzymes"/>
    <property type="match status" value="2"/>
</dbReference>
<dbReference type="PANTHER" id="PTHR30146:SF109">
    <property type="entry name" value="HTH-TYPE TRANSCRIPTIONAL REGULATOR GALS"/>
    <property type="match status" value="1"/>
</dbReference>
<dbReference type="PROSITE" id="PS00356">
    <property type="entry name" value="HTH_LACI_1"/>
    <property type="match status" value="1"/>
</dbReference>
<dbReference type="InterPro" id="IPR011010">
    <property type="entry name" value="DNA_brk_join_enz"/>
</dbReference>
<keyword evidence="2 6" id="KW-0238">DNA-binding</keyword>
<accession>A0A5N6A2F2</accession>
<evidence type="ECO:0000313" key="6">
    <source>
        <dbReference type="EMBL" id="KAB8162957.1"/>
    </source>
</evidence>
<evidence type="ECO:0000313" key="7">
    <source>
        <dbReference type="Proteomes" id="UP000314251"/>
    </source>
</evidence>
<evidence type="ECO:0000256" key="1">
    <source>
        <dbReference type="ARBA" id="ARBA00023015"/>
    </source>
</evidence>
<dbReference type="Gene3D" id="1.10.150.130">
    <property type="match status" value="1"/>
</dbReference>
<organism evidence="6 7">
    <name type="scientific">Streptomyces mimosae</name>
    <dbReference type="NCBI Taxonomy" id="2586635"/>
    <lineage>
        <taxon>Bacteria</taxon>
        <taxon>Bacillati</taxon>
        <taxon>Actinomycetota</taxon>
        <taxon>Actinomycetes</taxon>
        <taxon>Kitasatosporales</taxon>
        <taxon>Streptomycetaceae</taxon>
        <taxon>Streptomyces</taxon>
    </lineage>
</organism>
<feature type="domain" description="HTH lacI-type" evidence="5">
    <location>
        <begin position="312"/>
        <end position="366"/>
    </location>
</feature>
<proteinExistence type="predicted"/>
<keyword evidence="7" id="KW-1185">Reference proteome</keyword>
<dbReference type="InterPro" id="IPR000843">
    <property type="entry name" value="HTH_LacI"/>
</dbReference>